<evidence type="ECO:0000313" key="5">
    <source>
        <dbReference type="Proteomes" id="UP001341281"/>
    </source>
</evidence>
<feature type="signal peptide" evidence="2">
    <location>
        <begin position="1"/>
        <end position="31"/>
    </location>
</feature>
<feature type="region of interest" description="Disordered" evidence="1">
    <location>
        <begin position="188"/>
        <end position="236"/>
    </location>
</feature>
<feature type="compositionally biased region" description="Gly residues" evidence="1">
    <location>
        <begin position="138"/>
        <end position="147"/>
    </location>
</feature>
<dbReference type="PANTHER" id="PTHR35499:SF1">
    <property type="entry name" value="DUF3741 DOMAIN-CONTAINING PROTEIN"/>
    <property type="match status" value="1"/>
</dbReference>
<dbReference type="Pfam" id="PF14383">
    <property type="entry name" value="VARLMGL"/>
    <property type="match status" value="1"/>
</dbReference>
<feature type="compositionally biased region" description="Low complexity" evidence="1">
    <location>
        <begin position="66"/>
        <end position="88"/>
    </location>
</feature>
<accession>A0AAQ3UTN4</accession>
<keyword evidence="5" id="KW-1185">Reference proteome</keyword>
<feature type="region of interest" description="Disordered" evidence="1">
    <location>
        <begin position="136"/>
        <end position="162"/>
    </location>
</feature>
<feature type="domain" description="DUF3741" evidence="3">
    <location>
        <begin position="47"/>
        <end position="62"/>
    </location>
</feature>
<evidence type="ECO:0000259" key="3">
    <source>
        <dbReference type="Pfam" id="PF14383"/>
    </source>
</evidence>
<proteinExistence type="predicted"/>
<feature type="region of interest" description="Disordered" evidence="1">
    <location>
        <begin position="64"/>
        <end position="92"/>
    </location>
</feature>
<protein>
    <recommendedName>
        <fullName evidence="3">DUF3741 domain-containing protein</fullName>
    </recommendedName>
</protein>
<organism evidence="4 5">
    <name type="scientific">Paspalum notatum var. saurae</name>
    <dbReference type="NCBI Taxonomy" id="547442"/>
    <lineage>
        <taxon>Eukaryota</taxon>
        <taxon>Viridiplantae</taxon>
        <taxon>Streptophyta</taxon>
        <taxon>Embryophyta</taxon>
        <taxon>Tracheophyta</taxon>
        <taxon>Spermatophyta</taxon>
        <taxon>Magnoliopsida</taxon>
        <taxon>Liliopsida</taxon>
        <taxon>Poales</taxon>
        <taxon>Poaceae</taxon>
        <taxon>PACMAD clade</taxon>
        <taxon>Panicoideae</taxon>
        <taxon>Andropogonodae</taxon>
        <taxon>Paspaleae</taxon>
        <taxon>Paspalinae</taxon>
        <taxon>Paspalum</taxon>
    </lineage>
</organism>
<dbReference type="PANTHER" id="PTHR35499">
    <property type="entry name" value="OS05G0128300 PROTEIN"/>
    <property type="match status" value="1"/>
</dbReference>
<evidence type="ECO:0000256" key="2">
    <source>
        <dbReference type="SAM" id="SignalP"/>
    </source>
</evidence>
<keyword evidence="2" id="KW-0732">Signal</keyword>
<feature type="chain" id="PRO_5042895818" description="DUF3741 domain-containing protein" evidence="2">
    <location>
        <begin position="32"/>
        <end position="383"/>
    </location>
</feature>
<gene>
    <name evidence="4" type="ORF">U9M48_041748</name>
</gene>
<evidence type="ECO:0000256" key="1">
    <source>
        <dbReference type="SAM" id="MobiDB-lite"/>
    </source>
</evidence>
<feature type="compositionally biased region" description="Low complexity" evidence="1">
    <location>
        <begin position="203"/>
        <end position="218"/>
    </location>
</feature>
<evidence type="ECO:0000313" key="4">
    <source>
        <dbReference type="EMBL" id="WVZ96065.1"/>
    </source>
</evidence>
<name>A0AAQ3UTN4_PASNO</name>
<dbReference type="EMBL" id="CP144754">
    <property type="protein sequence ID" value="WVZ96065.1"/>
    <property type="molecule type" value="Genomic_DNA"/>
</dbReference>
<sequence length="383" mass="41682">MAKLASSSSALALHFLRRLLCAHSSADPAAALCHAPEPETGHETSPRSPCIVARLMGLDAMPGAEAPAPMSLRRSRSASSAAAEGSPAVVRPSASLRERPAYLRRESDEFLLLSFSPDGHRGRDVREELEFLLAAAGGEMGPDGGAGEQRRRSNGRGRKLRFGGDEAGRRVFRRRKVLAAAECERDAQSTSPVSVLEAAQDESSATTTTTTSSSSSFSVEEVEHAEPPCCSATSDQAHTTLEQQNSRMKLLHADFDQNFQLDNDLTPARSSCHVSRCSDNREGRNKRVVNRAEVVTPDVAGIWQPICRLVEEDLKNMEWQTRDAAIVVAEIESGIFDQVICEMMDELMQGRSEAVRPLSLRSISKKQLCGKNFLQTRGAIGCY</sequence>
<dbReference type="AlphaFoldDB" id="A0AAQ3UTN4"/>
<reference evidence="4 5" key="1">
    <citation type="submission" date="2024-02" db="EMBL/GenBank/DDBJ databases">
        <title>High-quality chromosome-scale genome assembly of Pensacola bahiagrass (Paspalum notatum Flugge var. saurae).</title>
        <authorList>
            <person name="Vega J.M."/>
            <person name="Podio M."/>
            <person name="Orjuela J."/>
            <person name="Siena L.A."/>
            <person name="Pessino S.C."/>
            <person name="Combes M.C."/>
            <person name="Mariac C."/>
            <person name="Albertini E."/>
            <person name="Pupilli F."/>
            <person name="Ortiz J.P.A."/>
            <person name="Leblanc O."/>
        </authorList>
    </citation>
    <scope>NUCLEOTIDE SEQUENCE [LARGE SCALE GENOMIC DNA]</scope>
    <source>
        <strain evidence="4">R1</strain>
        <tissue evidence="4">Leaf</tissue>
    </source>
</reference>
<dbReference type="Proteomes" id="UP001341281">
    <property type="component" value="Chromosome 10"/>
</dbReference>
<dbReference type="InterPro" id="IPR032795">
    <property type="entry name" value="DUF3741-assoc"/>
</dbReference>
<feature type="compositionally biased region" description="Basic residues" evidence="1">
    <location>
        <begin position="152"/>
        <end position="161"/>
    </location>
</feature>